<dbReference type="EMBL" id="JAEMUK010000011">
    <property type="protein sequence ID" value="MBJ7543088.1"/>
    <property type="molecule type" value="Genomic_DNA"/>
</dbReference>
<keyword evidence="2" id="KW-1185">Reference proteome</keyword>
<protein>
    <submittedName>
        <fullName evidence="1">Uncharacterized protein</fullName>
    </submittedName>
</protein>
<dbReference type="RefSeq" id="WP_155955095.1">
    <property type="nucleotide sequence ID" value="NZ_JAEMUK010000011.1"/>
</dbReference>
<gene>
    <name evidence="1" type="ORF">JDN41_05895</name>
</gene>
<dbReference type="Proteomes" id="UP000623250">
    <property type="component" value="Unassembled WGS sequence"/>
</dbReference>
<accession>A0A8I1KLC1</accession>
<sequence>MLLTNASPRYAEFARQAYFCTFSIREAGLASERSLYEQKSPPRRPDMAQSFRNRAALSGHIAPKVKTFFRVGGENRRRDVCFTQ</sequence>
<name>A0A8I1KLC1_9HYPH</name>
<proteinExistence type="predicted"/>
<evidence type="ECO:0000313" key="2">
    <source>
        <dbReference type="Proteomes" id="UP000623250"/>
    </source>
</evidence>
<evidence type="ECO:0000313" key="1">
    <source>
        <dbReference type="EMBL" id="MBJ7543088.1"/>
    </source>
</evidence>
<organism evidence="1 2">
    <name type="scientific">Rhodomicrobium udaipurense</name>
    <dbReference type="NCBI Taxonomy" id="1202716"/>
    <lineage>
        <taxon>Bacteria</taxon>
        <taxon>Pseudomonadati</taxon>
        <taxon>Pseudomonadota</taxon>
        <taxon>Alphaproteobacteria</taxon>
        <taxon>Hyphomicrobiales</taxon>
        <taxon>Hyphomicrobiaceae</taxon>
        <taxon>Rhodomicrobium</taxon>
    </lineage>
</organism>
<comment type="caution">
    <text evidence="1">The sequence shown here is derived from an EMBL/GenBank/DDBJ whole genome shotgun (WGS) entry which is preliminary data.</text>
</comment>
<dbReference type="AlphaFoldDB" id="A0A8I1KLC1"/>
<reference evidence="1 2" key="1">
    <citation type="submission" date="2020-12" db="EMBL/GenBank/DDBJ databases">
        <title>Revised draft genomes of Rhodomicrobium vannielii ATCC 17100 and Rhodomicrobium udaipurense JA643.</title>
        <authorList>
            <person name="Conners E.M."/>
            <person name="Davenport E.J."/>
            <person name="Bose A."/>
        </authorList>
    </citation>
    <scope>NUCLEOTIDE SEQUENCE [LARGE SCALE GENOMIC DNA]</scope>
    <source>
        <strain evidence="1 2">JA643</strain>
    </source>
</reference>